<dbReference type="RefSeq" id="WP_053936616.1">
    <property type="nucleotide sequence ID" value="NZ_LAQT01000002.1"/>
</dbReference>
<dbReference type="InterPro" id="IPR000182">
    <property type="entry name" value="GNAT_dom"/>
</dbReference>
<feature type="domain" description="N-acetyltransferase" evidence="1">
    <location>
        <begin position="1"/>
        <end position="147"/>
    </location>
</feature>
<keyword evidence="2" id="KW-0808">Transferase</keyword>
<dbReference type="STRING" id="857265.WG78_04745"/>
<dbReference type="SUPFAM" id="SSF55729">
    <property type="entry name" value="Acyl-CoA N-acyltransferases (Nat)"/>
    <property type="match status" value="1"/>
</dbReference>
<proteinExistence type="predicted"/>
<evidence type="ECO:0000259" key="1">
    <source>
        <dbReference type="PROSITE" id="PS51186"/>
    </source>
</evidence>
<keyword evidence="3" id="KW-1185">Reference proteome</keyword>
<dbReference type="GO" id="GO:0016747">
    <property type="term" value="F:acyltransferase activity, transferring groups other than amino-acyl groups"/>
    <property type="evidence" value="ECO:0007669"/>
    <property type="project" value="InterPro"/>
</dbReference>
<organism evidence="2 3">
    <name type="scientific">Amantichitinum ursilacus</name>
    <dbReference type="NCBI Taxonomy" id="857265"/>
    <lineage>
        <taxon>Bacteria</taxon>
        <taxon>Pseudomonadati</taxon>
        <taxon>Pseudomonadota</taxon>
        <taxon>Betaproteobacteria</taxon>
        <taxon>Neisseriales</taxon>
        <taxon>Chitinibacteraceae</taxon>
        <taxon>Amantichitinum</taxon>
    </lineage>
</organism>
<comment type="caution">
    <text evidence="2">The sequence shown here is derived from an EMBL/GenBank/DDBJ whole genome shotgun (WGS) entry which is preliminary data.</text>
</comment>
<dbReference type="EMBL" id="LAQT01000002">
    <property type="protein sequence ID" value="KPC54852.1"/>
    <property type="molecule type" value="Genomic_DNA"/>
</dbReference>
<reference evidence="2 3" key="1">
    <citation type="submission" date="2015-07" db="EMBL/GenBank/DDBJ databases">
        <title>Draft genome sequence of the Amantichitinum ursilacus IGB-41, a new chitin-degrading bacterium.</title>
        <authorList>
            <person name="Kirstahler P."/>
            <person name="Guenther M."/>
            <person name="Grumaz C."/>
            <person name="Rupp S."/>
            <person name="Zibek S."/>
            <person name="Sohn K."/>
        </authorList>
    </citation>
    <scope>NUCLEOTIDE SEQUENCE [LARGE SCALE GENOMIC DNA]</scope>
    <source>
        <strain evidence="2 3">IGB-41</strain>
    </source>
</reference>
<dbReference type="AlphaFoldDB" id="A0A0N0GQJ8"/>
<dbReference type="Proteomes" id="UP000037939">
    <property type="component" value="Unassembled WGS sequence"/>
</dbReference>
<dbReference type="InterPro" id="IPR016181">
    <property type="entry name" value="Acyl_CoA_acyltransferase"/>
</dbReference>
<protein>
    <submittedName>
        <fullName evidence="2">Acetyltransferase (GNAT) family protein</fullName>
    </submittedName>
</protein>
<evidence type="ECO:0000313" key="3">
    <source>
        <dbReference type="Proteomes" id="UP000037939"/>
    </source>
</evidence>
<dbReference type="Gene3D" id="3.40.630.30">
    <property type="match status" value="1"/>
</dbReference>
<name>A0A0N0GQJ8_9NEIS</name>
<evidence type="ECO:0000313" key="2">
    <source>
        <dbReference type="EMBL" id="KPC54852.1"/>
    </source>
</evidence>
<dbReference type="Pfam" id="PF00583">
    <property type="entry name" value="Acetyltransf_1"/>
    <property type="match status" value="1"/>
</dbReference>
<gene>
    <name evidence="2" type="ORF">WG78_04745</name>
</gene>
<accession>A0A0N0GQJ8</accession>
<dbReference type="CDD" id="cd04301">
    <property type="entry name" value="NAT_SF"/>
    <property type="match status" value="1"/>
</dbReference>
<dbReference type="PROSITE" id="PS51186">
    <property type="entry name" value="GNAT"/>
    <property type="match status" value="1"/>
</dbReference>
<sequence length="163" mass="17461">MTPRPDNAALLGAILALDLLTLPTHTEQAGDVFDVAQHRASLAAALASAQVVTVERNGQVVAYALLLPDTADCAFVSGFCIHPDWRNASVTQALVSGVFKLARRAGVSTLRSHVYKTNALSLAFHHRLGFTITRENAKAVEFHLPLANVLQSATLRRIAVRAA</sequence>
<dbReference type="OrthoDB" id="5888432at2"/>